<evidence type="ECO:0000313" key="12">
    <source>
        <dbReference type="Proteomes" id="UP000594220"/>
    </source>
</evidence>
<evidence type="ECO:0000256" key="1">
    <source>
        <dbReference type="ARBA" id="ARBA00004613"/>
    </source>
</evidence>
<keyword evidence="3 9" id="KW-0732">Signal</keyword>
<feature type="disulfide bond" evidence="7">
    <location>
        <begin position="57"/>
        <end position="121"/>
    </location>
</feature>
<feature type="disulfide bond" evidence="7">
    <location>
        <begin position="101"/>
        <end position="111"/>
    </location>
</feature>
<dbReference type="Pfam" id="PF00530">
    <property type="entry name" value="SRCR"/>
    <property type="match status" value="1"/>
</dbReference>
<dbReference type="PROSITE" id="PS00420">
    <property type="entry name" value="SRCR_1"/>
    <property type="match status" value="1"/>
</dbReference>
<evidence type="ECO:0000259" key="10">
    <source>
        <dbReference type="PROSITE" id="PS50287"/>
    </source>
</evidence>
<keyword evidence="8" id="KW-0812">Transmembrane</keyword>
<keyword evidence="8" id="KW-0472">Membrane</keyword>
<evidence type="ECO:0000256" key="2">
    <source>
        <dbReference type="ARBA" id="ARBA00022525"/>
    </source>
</evidence>
<dbReference type="AlphaFoldDB" id="A0A7M4ESC3"/>
<dbReference type="GO" id="GO:0005615">
    <property type="term" value="C:extracellular space"/>
    <property type="evidence" value="ECO:0007669"/>
    <property type="project" value="TreeGrafter"/>
</dbReference>
<dbReference type="GO" id="GO:0004252">
    <property type="term" value="F:serine-type endopeptidase activity"/>
    <property type="evidence" value="ECO:0007669"/>
    <property type="project" value="TreeGrafter"/>
</dbReference>
<dbReference type="Proteomes" id="UP000594220">
    <property type="component" value="Unplaced"/>
</dbReference>
<keyword evidence="2" id="KW-0964">Secreted</keyword>
<accession>A0A7M4ESC3</accession>
<dbReference type="Gene3D" id="3.10.250.10">
    <property type="entry name" value="SRCR-like domain"/>
    <property type="match status" value="1"/>
</dbReference>
<evidence type="ECO:0000256" key="5">
    <source>
        <dbReference type="ARBA" id="ARBA00023157"/>
    </source>
</evidence>
<evidence type="ECO:0000256" key="8">
    <source>
        <dbReference type="SAM" id="Phobius"/>
    </source>
</evidence>
<sequence>MQRRAGYPGLPSPPSLHLSWILPLWCGLCFFSRLENGSNACEGRIEIYYKGHWGTVCDDSWDLNDAQVVCNQLGCGQAISAPGNAYFGKGSGTIFLDDLHCDGEESYLWECPHRGWSFHNCGHQEDAGIVCLGSLCFISFILSGNYILHYERSL</sequence>
<dbReference type="Ensembl" id="ENSCPRT00005016699.1">
    <property type="protein sequence ID" value="ENSCPRP00005014219.1"/>
    <property type="gene ID" value="ENSCPRG00005010015.1"/>
</dbReference>
<dbReference type="FunFam" id="3.10.250.10:FF:000003">
    <property type="entry name" value="Deleted in malignant brain tumors 1"/>
    <property type="match status" value="1"/>
</dbReference>
<dbReference type="GO" id="GO:0031638">
    <property type="term" value="P:zymogen activation"/>
    <property type="evidence" value="ECO:0007669"/>
    <property type="project" value="TreeGrafter"/>
</dbReference>
<feature type="chain" id="PRO_5029459218" description="SRCR domain-containing protein" evidence="9">
    <location>
        <begin position="41"/>
        <end position="154"/>
    </location>
</feature>
<reference evidence="11" key="2">
    <citation type="submission" date="2025-09" db="UniProtKB">
        <authorList>
            <consortium name="Ensembl"/>
        </authorList>
    </citation>
    <scope>IDENTIFICATION</scope>
</reference>
<dbReference type="OMA" id="IFTAVEW"/>
<keyword evidence="8" id="KW-1133">Transmembrane helix</keyword>
<reference evidence="11" key="1">
    <citation type="submission" date="2025-08" db="UniProtKB">
        <authorList>
            <consortium name="Ensembl"/>
        </authorList>
    </citation>
    <scope>IDENTIFICATION</scope>
</reference>
<dbReference type="PANTHER" id="PTHR48071:SF15">
    <property type="entry name" value="SRCR DOMAIN-CONTAINING PROTEIN"/>
    <property type="match status" value="1"/>
</dbReference>
<name>A0A7M4ESC3_CROPO</name>
<evidence type="ECO:0000313" key="11">
    <source>
        <dbReference type="Ensembl" id="ENSCPRP00005014219.1"/>
    </source>
</evidence>
<dbReference type="PROSITE" id="PS50287">
    <property type="entry name" value="SRCR_2"/>
    <property type="match status" value="1"/>
</dbReference>
<evidence type="ECO:0000256" key="9">
    <source>
        <dbReference type="SAM" id="SignalP"/>
    </source>
</evidence>
<organism evidence="11 12">
    <name type="scientific">Crocodylus porosus</name>
    <name type="common">Saltwater crocodile</name>
    <name type="synonym">Estuarine crocodile</name>
    <dbReference type="NCBI Taxonomy" id="8502"/>
    <lineage>
        <taxon>Eukaryota</taxon>
        <taxon>Metazoa</taxon>
        <taxon>Chordata</taxon>
        <taxon>Craniata</taxon>
        <taxon>Vertebrata</taxon>
        <taxon>Euteleostomi</taxon>
        <taxon>Archelosauria</taxon>
        <taxon>Archosauria</taxon>
        <taxon>Crocodylia</taxon>
        <taxon>Longirostres</taxon>
        <taxon>Crocodylidae</taxon>
        <taxon>Crocodylus</taxon>
    </lineage>
</organism>
<evidence type="ECO:0000256" key="6">
    <source>
        <dbReference type="ARBA" id="ARBA00023180"/>
    </source>
</evidence>
<evidence type="ECO:0000256" key="4">
    <source>
        <dbReference type="ARBA" id="ARBA00022737"/>
    </source>
</evidence>
<keyword evidence="5 7" id="KW-1015">Disulfide bond</keyword>
<dbReference type="SUPFAM" id="SSF56487">
    <property type="entry name" value="SRCR-like"/>
    <property type="match status" value="1"/>
</dbReference>
<feature type="domain" description="SRCR" evidence="10">
    <location>
        <begin position="32"/>
        <end position="132"/>
    </location>
</feature>
<protein>
    <recommendedName>
        <fullName evidence="10">SRCR domain-containing protein</fullName>
    </recommendedName>
</protein>
<dbReference type="InterPro" id="IPR001190">
    <property type="entry name" value="SRCR"/>
</dbReference>
<evidence type="ECO:0000256" key="7">
    <source>
        <dbReference type="PROSITE-ProRule" id="PRU00196"/>
    </source>
</evidence>
<dbReference type="PANTHER" id="PTHR48071">
    <property type="entry name" value="SRCR DOMAIN-CONTAINING PROTEIN"/>
    <property type="match status" value="1"/>
</dbReference>
<feature type="disulfide bond" evidence="7">
    <location>
        <begin position="70"/>
        <end position="131"/>
    </location>
</feature>
<evidence type="ECO:0000256" key="3">
    <source>
        <dbReference type="ARBA" id="ARBA00022729"/>
    </source>
</evidence>
<proteinExistence type="predicted"/>
<keyword evidence="4" id="KW-0677">Repeat</keyword>
<comment type="subcellular location">
    <subcellularLocation>
        <location evidence="1">Secreted</location>
    </subcellularLocation>
</comment>
<dbReference type="InterPro" id="IPR036772">
    <property type="entry name" value="SRCR-like_dom_sf"/>
</dbReference>
<dbReference type="GeneTree" id="ENSGT00950000183145"/>
<dbReference type="PRINTS" id="PR00258">
    <property type="entry name" value="SPERACTRCPTR"/>
</dbReference>
<feature type="transmembrane region" description="Helical" evidence="8">
    <location>
        <begin position="127"/>
        <end position="148"/>
    </location>
</feature>
<dbReference type="GO" id="GO:0005886">
    <property type="term" value="C:plasma membrane"/>
    <property type="evidence" value="ECO:0007669"/>
    <property type="project" value="TreeGrafter"/>
</dbReference>
<keyword evidence="6" id="KW-0325">Glycoprotein</keyword>
<keyword evidence="12" id="KW-1185">Reference proteome</keyword>
<dbReference type="SMART" id="SM00202">
    <property type="entry name" value="SR"/>
    <property type="match status" value="1"/>
</dbReference>
<feature type="signal peptide" evidence="9">
    <location>
        <begin position="1"/>
        <end position="40"/>
    </location>
</feature>